<protein>
    <recommendedName>
        <fullName evidence="5 12">Gamma-synuclein</fullName>
    </recommendedName>
</protein>
<dbReference type="Pfam" id="PF15825">
    <property type="entry name" value="FAM25"/>
    <property type="match status" value="1"/>
</dbReference>
<gene>
    <name evidence="14" type="ORF">H920_04640</name>
</gene>
<keyword evidence="7" id="KW-0597">Phosphoprotein</keyword>
<dbReference type="AlphaFoldDB" id="A0A091DPC7"/>
<evidence type="ECO:0000256" key="6">
    <source>
        <dbReference type="ARBA" id="ARBA00022490"/>
    </source>
</evidence>
<evidence type="ECO:0000256" key="9">
    <source>
        <dbReference type="ARBA" id="ARBA00023212"/>
    </source>
</evidence>
<evidence type="ECO:0000256" key="7">
    <source>
        <dbReference type="ARBA" id="ARBA00022553"/>
    </source>
</evidence>
<dbReference type="GO" id="GO:0048471">
    <property type="term" value="C:perinuclear region of cytoplasm"/>
    <property type="evidence" value="ECO:0007669"/>
    <property type="project" value="UniProtKB-SubCell"/>
</dbReference>
<keyword evidence="15" id="KW-1185">Reference proteome</keyword>
<evidence type="ECO:0000256" key="11">
    <source>
        <dbReference type="ARBA" id="ARBA00045236"/>
    </source>
</evidence>
<evidence type="ECO:0000256" key="1">
    <source>
        <dbReference type="ARBA" id="ARBA00004186"/>
    </source>
</evidence>
<comment type="similarity">
    <text evidence="4 12">Belongs to the synuclein family.</text>
</comment>
<dbReference type="eggNOG" id="ENOG502S3WF">
    <property type="taxonomic scope" value="Eukaryota"/>
</dbReference>
<evidence type="ECO:0000256" key="8">
    <source>
        <dbReference type="ARBA" id="ARBA00022737"/>
    </source>
</evidence>
<dbReference type="PANTHER" id="PTHR13820">
    <property type="entry name" value="SYNUCLEIN"/>
    <property type="match status" value="1"/>
</dbReference>
<dbReference type="Gene3D" id="1.10.287.700">
    <property type="entry name" value="Helix hairpin bin"/>
    <property type="match status" value="1"/>
</dbReference>
<dbReference type="GO" id="GO:0048488">
    <property type="term" value="P:synaptic vesicle endocytosis"/>
    <property type="evidence" value="ECO:0007669"/>
    <property type="project" value="TreeGrafter"/>
</dbReference>
<dbReference type="GO" id="GO:0007268">
    <property type="term" value="P:chemical synaptic transmission"/>
    <property type="evidence" value="ECO:0007669"/>
    <property type="project" value="TreeGrafter"/>
</dbReference>
<sequence>MDVFKKGFSIAKEGVVGAVEKTKQGVTEAAEKTKEGVMYVAGRGAKTKENVVQSVTSVAEKTKEQANAVSEAVVTSVNTVANKTVEEAENIVVTAGVVRKEDLDQPVPAQEDQAAAEEGAAEEGPGGDRWSVVPEPVPRCQSPPTPPPLCLSLLSRPGSGFTTAVLGTHKPPSAMASKGLKDLKQQVEGTGQEVQAVEEVVKEVMEHAKEAGEKVISDALKRAQESGGKMVHEVTEKVAHGVSEAITHVMEGNDQEG</sequence>
<evidence type="ECO:0000256" key="3">
    <source>
        <dbReference type="ARBA" id="ARBA00004556"/>
    </source>
</evidence>
<keyword evidence="8" id="KW-0677">Repeat</keyword>
<feature type="compositionally biased region" description="Low complexity" evidence="13">
    <location>
        <begin position="105"/>
        <end position="118"/>
    </location>
</feature>
<keyword evidence="6" id="KW-0963">Cytoplasm</keyword>
<dbReference type="PANTHER" id="PTHR13820:SF10">
    <property type="entry name" value="GAMMA-SYNUCLEIN"/>
    <property type="match status" value="1"/>
</dbReference>
<comment type="subunit">
    <text evidence="10">May be a centrosome-associated protein. Interacts with MYOC; affects its secretion and its aggregation.</text>
</comment>
<dbReference type="GO" id="GO:0050808">
    <property type="term" value="P:synapse organization"/>
    <property type="evidence" value="ECO:0007669"/>
    <property type="project" value="TreeGrafter"/>
</dbReference>
<evidence type="ECO:0000313" key="15">
    <source>
        <dbReference type="Proteomes" id="UP000028990"/>
    </source>
</evidence>
<feature type="region of interest" description="Disordered" evidence="13">
    <location>
        <begin position="102"/>
        <end position="132"/>
    </location>
</feature>
<evidence type="ECO:0000313" key="14">
    <source>
        <dbReference type="EMBL" id="KFO33999.1"/>
    </source>
</evidence>
<dbReference type="Pfam" id="PF01387">
    <property type="entry name" value="Synuclein"/>
    <property type="match status" value="1"/>
</dbReference>
<dbReference type="STRING" id="885580.ENSFDAP00000001372"/>
<evidence type="ECO:0000256" key="4">
    <source>
        <dbReference type="ARBA" id="ARBA00009147"/>
    </source>
</evidence>
<dbReference type="SUPFAM" id="SSF118375">
    <property type="entry name" value="Synuclein"/>
    <property type="match status" value="1"/>
</dbReference>
<evidence type="ECO:0000256" key="12">
    <source>
        <dbReference type="RuleBase" id="RU361225"/>
    </source>
</evidence>
<dbReference type="GO" id="GO:0005813">
    <property type="term" value="C:centrosome"/>
    <property type="evidence" value="ECO:0007669"/>
    <property type="project" value="UniProtKB-SubCell"/>
</dbReference>
<evidence type="ECO:0000256" key="10">
    <source>
        <dbReference type="ARBA" id="ARBA00026036"/>
    </source>
</evidence>
<comment type="subcellular location">
    <subcellularLocation>
        <location evidence="2">Cytoplasm</location>
        <location evidence="2">Cytoskeleton</location>
        <location evidence="2">Microtubule organizing center</location>
        <location evidence="2">Centrosome</location>
    </subcellularLocation>
    <subcellularLocation>
        <location evidence="1">Cytoplasm</location>
        <location evidence="1">Cytoskeleton</location>
        <location evidence="1">Spindle</location>
    </subcellularLocation>
    <subcellularLocation>
        <location evidence="3">Cytoplasm</location>
        <location evidence="3">Perinuclear region</location>
    </subcellularLocation>
</comment>
<dbReference type="InterPro" id="IPR001058">
    <property type="entry name" value="Synuclein"/>
</dbReference>
<keyword evidence="9" id="KW-0206">Cytoskeleton</keyword>
<dbReference type="GO" id="GO:1903136">
    <property type="term" value="F:cuprous ion binding"/>
    <property type="evidence" value="ECO:0007669"/>
    <property type="project" value="TreeGrafter"/>
</dbReference>
<dbReference type="PRINTS" id="PR01211">
    <property type="entry name" value="SYNUCLEIN"/>
</dbReference>
<organism evidence="14 15">
    <name type="scientific">Fukomys damarensis</name>
    <name type="common">Damaraland mole rat</name>
    <name type="synonym">Cryptomys damarensis</name>
    <dbReference type="NCBI Taxonomy" id="885580"/>
    <lineage>
        <taxon>Eukaryota</taxon>
        <taxon>Metazoa</taxon>
        <taxon>Chordata</taxon>
        <taxon>Craniata</taxon>
        <taxon>Vertebrata</taxon>
        <taxon>Euteleostomi</taxon>
        <taxon>Mammalia</taxon>
        <taxon>Eutheria</taxon>
        <taxon>Euarchontoglires</taxon>
        <taxon>Glires</taxon>
        <taxon>Rodentia</taxon>
        <taxon>Hystricomorpha</taxon>
        <taxon>Bathyergidae</taxon>
        <taxon>Fukomys</taxon>
    </lineage>
</organism>
<dbReference type="GO" id="GO:0005819">
    <property type="term" value="C:spindle"/>
    <property type="evidence" value="ECO:0007669"/>
    <property type="project" value="UniProtKB-SubCell"/>
</dbReference>
<dbReference type="InterPro" id="IPR002462">
    <property type="entry name" value="Synuclein_gamma"/>
</dbReference>
<dbReference type="EMBL" id="KN122033">
    <property type="protein sequence ID" value="KFO33999.1"/>
    <property type="molecule type" value="Genomic_DNA"/>
</dbReference>
<dbReference type="InterPro" id="IPR023243">
    <property type="entry name" value="FAM25"/>
</dbReference>
<name>A0A091DPC7_FUKDA</name>
<accession>A0A091DPC7</accession>
<dbReference type="PRINTS" id="PR01214">
    <property type="entry name" value="GSYNUCLEIN"/>
</dbReference>
<evidence type="ECO:0000256" key="5">
    <source>
        <dbReference type="ARBA" id="ARBA00019266"/>
    </source>
</evidence>
<reference evidence="14 15" key="1">
    <citation type="submission" date="2013-11" db="EMBL/GenBank/DDBJ databases">
        <title>The Damaraland mole rat (Fukomys damarensis) genome and evolution of African mole rats.</title>
        <authorList>
            <person name="Gladyshev V.N."/>
            <person name="Fang X."/>
        </authorList>
    </citation>
    <scope>NUCLEOTIDE SEQUENCE [LARGE SCALE GENOMIC DNA]</scope>
    <source>
        <tissue evidence="14">Liver</tissue>
    </source>
</reference>
<dbReference type="Proteomes" id="UP000028990">
    <property type="component" value="Unassembled WGS sequence"/>
</dbReference>
<comment type="function">
    <text evidence="11">Plays a role in neurofilament network integrity. May be involved in modulating axonal architecture during development and in the adult. In vitro, increases the susceptibility of neurofilament-H to calcium-dependent proteases. May also function in modulating the keratin network in skin. Activates the MAPK and Elk-1 signal transduction pathway.</text>
</comment>
<dbReference type="GO" id="GO:0043025">
    <property type="term" value="C:neuronal cell body"/>
    <property type="evidence" value="ECO:0007669"/>
    <property type="project" value="TreeGrafter"/>
</dbReference>
<evidence type="ECO:0000256" key="13">
    <source>
        <dbReference type="SAM" id="MobiDB-lite"/>
    </source>
</evidence>
<dbReference type="FunFam" id="1.10.287.700:FF:000002">
    <property type="entry name" value="Gamma-synuclein"/>
    <property type="match status" value="1"/>
</dbReference>
<dbReference type="GO" id="GO:0043679">
    <property type="term" value="C:axon terminus"/>
    <property type="evidence" value="ECO:0007669"/>
    <property type="project" value="TreeGrafter"/>
</dbReference>
<proteinExistence type="inferred from homology"/>
<evidence type="ECO:0000256" key="2">
    <source>
        <dbReference type="ARBA" id="ARBA00004300"/>
    </source>
</evidence>